<dbReference type="GO" id="GO:0035194">
    <property type="term" value="P:regulatory ncRNA-mediated post-transcriptional gene silencing"/>
    <property type="evidence" value="ECO:0007669"/>
    <property type="project" value="TreeGrafter"/>
</dbReference>
<evidence type="ECO:0000313" key="3">
    <source>
        <dbReference type="Proteomes" id="UP000033647"/>
    </source>
</evidence>
<feature type="domain" description="DNA2/NAM7 helicase-like C-terminal" evidence="1">
    <location>
        <begin position="783"/>
        <end position="971"/>
    </location>
</feature>
<dbReference type="PANTHER" id="PTHR10887:SF322">
    <property type="entry name" value="HELICASE MOV-10"/>
    <property type="match status" value="1"/>
</dbReference>
<dbReference type="GO" id="GO:0005829">
    <property type="term" value="C:cytosol"/>
    <property type="evidence" value="ECO:0007669"/>
    <property type="project" value="TreeGrafter"/>
</dbReference>
<proteinExistence type="predicted"/>
<accession>A0A0F4G4G9</accession>
<dbReference type="AlphaFoldDB" id="A0A0F4G4G9"/>
<dbReference type="InterPro" id="IPR045055">
    <property type="entry name" value="DNA2/NAM7-like"/>
</dbReference>
<dbReference type="PANTHER" id="PTHR10887">
    <property type="entry name" value="DNA2/NAM7 HELICASE FAMILY"/>
    <property type="match status" value="1"/>
</dbReference>
<comment type="caution">
    <text evidence="2">The sequence shown here is derived from an EMBL/GenBank/DDBJ whole genome shotgun (WGS) entry which is preliminary data.</text>
</comment>
<name>A0A0F4G4G9_9PEZI</name>
<sequence>MAYFNPALGASMRYEMTHEEIDRIFKMTPEEISASERDLAISRGGVPLLNFVVHKPSLPPSVPTVRQIRDAARTQTYDRVKLVQLSRFVGKNDPNRAVLQDVGLSICAINHPSDSDIFPPPDYQGTVSPLCCLVNLATGPGIKVTVRINRGGAETIAQSHSASVTFYCGELFNPERPGGNKNYHGILPDTLEIEQNDNGSEPQTIISFESEGAVAANVNPLTAIFGSLLDLAADEKCGIAWLTGHAQRTTRARVQISCTRLNYKLDKFASVSSDPLSDFINSLAGNAPEGIIHAPGYQSYSVFVCLILVAPSTIKLSDNEHIDFAIPLGSIVAVQIETGGDASAVEVHGAIVKNELGIVNTDLMVLVTGRNASSLSRSADHHNANIRQYCCHISPQVKETALTTQIDAVRNAYDHSLRGSLASSLHRMLMFDGTSRPRDTSNPWREVRSLFDEWASCFPWRPSQRQAIEGSYKLQARAQIVLGPSGSGKTTMQVKKGLILTRLPHYKVVYLSESNAVADDTLDQILEAGPKTKQLPLRACSRMLQFTRDHDSDARAVRMPGSFLEQDLATYDFLETKTATRSAKHFDRQDCSIQAHCLRLLQSKTEVFCTIVYGKDDNGKPRAHRDYPDTIEVVKYMNDFRVEVAQHPLDEKVQRNRIVGMFLSNHWSDSKIALARYANDSIRAAVVEDVRILITTNQNCADRDIRKDFASSAGDKVFVESDECFAATEPCSLIPIATTAFARNIVSIVYYGNETQMGPIPLGTARLLGKDETRFNEFHAQLQCSLVERMIKSGFPVHRIDYQHRCHPILFAPVSMYFYEGKIDGPDPSALRYRRKRLVHVKVRSKQPCQTVAGGSRGNYSTFHYITTTMIPAFDKILGNHMHSKLLIVTPYARQAETWTGWCSQQIRAKLRTRKQLPHIATVGPHETDDADHVIVDLVIDGEHRKRLGHLKDNRQFFNLATRAKSTVWQIMSDDAGGERYLPPVKSKHAHSFVDDNGNFDRSKNAIWFFINWFTRHKCIWHFDNDESFNFSHAPRDLMLPVERDALERLQAVVTKQAPTAVGKLILGDLTAVQIKQLREIAAEIADEQWQAEHPEEKSAYELWKATVIRP</sequence>
<dbReference type="EMBL" id="LAFY01005841">
    <property type="protein sequence ID" value="KJX92238.1"/>
    <property type="molecule type" value="Genomic_DNA"/>
</dbReference>
<dbReference type="Proteomes" id="UP000033647">
    <property type="component" value="Unassembled WGS sequence"/>
</dbReference>
<organism evidence="2 3">
    <name type="scientific">Zymoseptoria brevis</name>
    <dbReference type="NCBI Taxonomy" id="1047168"/>
    <lineage>
        <taxon>Eukaryota</taxon>
        <taxon>Fungi</taxon>
        <taxon>Dikarya</taxon>
        <taxon>Ascomycota</taxon>
        <taxon>Pezizomycotina</taxon>
        <taxon>Dothideomycetes</taxon>
        <taxon>Dothideomycetidae</taxon>
        <taxon>Mycosphaerellales</taxon>
        <taxon>Mycosphaerellaceae</taxon>
        <taxon>Zymoseptoria</taxon>
    </lineage>
</organism>
<dbReference type="Gene3D" id="3.40.50.300">
    <property type="entry name" value="P-loop containing nucleotide triphosphate hydrolases"/>
    <property type="match status" value="2"/>
</dbReference>
<protein>
    <recommendedName>
        <fullName evidence="1">DNA2/NAM7 helicase-like C-terminal domain-containing protein</fullName>
    </recommendedName>
</protein>
<gene>
    <name evidence="2" type="ORF">TI39_contig5886g00007</name>
</gene>
<dbReference type="InterPro" id="IPR041679">
    <property type="entry name" value="DNA2/NAM7-like_C"/>
</dbReference>
<reference evidence="2 3" key="1">
    <citation type="submission" date="2015-03" db="EMBL/GenBank/DDBJ databases">
        <title>RNA-seq based gene annotation and comparative genomics of four Zymoseptoria species reveal species-specific pathogenicity related genes and transposable element activity.</title>
        <authorList>
            <person name="Grandaubert J."/>
            <person name="Bhattacharyya A."/>
            <person name="Stukenbrock E.H."/>
        </authorList>
    </citation>
    <scope>NUCLEOTIDE SEQUENCE [LARGE SCALE GENOMIC DNA]</scope>
    <source>
        <strain evidence="2 3">Zb18110</strain>
    </source>
</reference>
<evidence type="ECO:0000313" key="2">
    <source>
        <dbReference type="EMBL" id="KJX92238.1"/>
    </source>
</evidence>
<dbReference type="OrthoDB" id="3647587at2759"/>
<dbReference type="InterPro" id="IPR027417">
    <property type="entry name" value="P-loop_NTPase"/>
</dbReference>
<dbReference type="SUPFAM" id="SSF52540">
    <property type="entry name" value="P-loop containing nucleoside triphosphate hydrolases"/>
    <property type="match status" value="1"/>
</dbReference>
<dbReference type="Pfam" id="PF13087">
    <property type="entry name" value="AAA_12"/>
    <property type="match status" value="1"/>
</dbReference>
<evidence type="ECO:0000259" key="1">
    <source>
        <dbReference type="Pfam" id="PF13087"/>
    </source>
</evidence>
<dbReference type="STRING" id="1047168.A0A0F4G4G9"/>
<keyword evidence="3" id="KW-1185">Reference proteome</keyword>